<dbReference type="InterPro" id="IPR003034">
    <property type="entry name" value="SAP_dom"/>
</dbReference>
<gene>
    <name evidence="2" type="ORF">Rsub_09026</name>
</gene>
<dbReference type="Pfam" id="PF02037">
    <property type="entry name" value="SAP"/>
    <property type="match status" value="1"/>
</dbReference>
<sequence length="330" mass="35020">MGKLKATDEEDELVTASWAKDRYGVSDEDLAGLSPPADMPGSHAPVQGYLLREVEARLKEKAEKDEVLGGGKARARDKYGASPLPESVLAAVFDRLVADLEPGGVWGPGLVAQQLANASMVCWDWYHAAKQAFADLADAIDQRLEQVPATREQLRWGGGPSAAAAWAGVPRALGWGVWDALVAAPAELKLPQLKEAAKALGEATTGTKPQLILRLLGALGLAGSTPMPARVLRAVALERGVPRAVDGPDRCHELTVVMSTIALDDPRNLPARLVRGPLAAARAALVAAGIRSVGELRAAVAAIRKRRSRLIATVDTCHRPWQLPESMPGH</sequence>
<dbReference type="AlphaFoldDB" id="A0A2V0PAR6"/>
<protein>
    <recommendedName>
        <fullName evidence="1">SAP domain-containing protein</fullName>
    </recommendedName>
</protein>
<dbReference type="SMART" id="SM00513">
    <property type="entry name" value="SAP"/>
    <property type="match status" value="1"/>
</dbReference>
<evidence type="ECO:0000313" key="2">
    <source>
        <dbReference type="EMBL" id="GBF96946.1"/>
    </source>
</evidence>
<dbReference type="InParanoid" id="A0A2V0PAR6"/>
<dbReference type="PROSITE" id="PS50800">
    <property type="entry name" value="SAP"/>
    <property type="match status" value="1"/>
</dbReference>
<evidence type="ECO:0000259" key="1">
    <source>
        <dbReference type="PROSITE" id="PS50800"/>
    </source>
</evidence>
<dbReference type="Proteomes" id="UP000247498">
    <property type="component" value="Unassembled WGS sequence"/>
</dbReference>
<feature type="domain" description="SAP" evidence="1">
    <location>
        <begin position="185"/>
        <end position="219"/>
    </location>
</feature>
<evidence type="ECO:0000313" key="3">
    <source>
        <dbReference type="Proteomes" id="UP000247498"/>
    </source>
</evidence>
<dbReference type="EMBL" id="BDRX01000089">
    <property type="protein sequence ID" value="GBF96946.1"/>
    <property type="molecule type" value="Genomic_DNA"/>
</dbReference>
<organism evidence="2 3">
    <name type="scientific">Raphidocelis subcapitata</name>
    <dbReference type="NCBI Taxonomy" id="307507"/>
    <lineage>
        <taxon>Eukaryota</taxon>
        <taxon>Viridiplantae</taxon>
        <taxon>Chlorophyta</taxon>
        <taxon>core chlorophytes</taxon>
        <taxon>Chlorophyceae</taxon>
        <taxon>CS clade</taxon>
        <taxon>Sphaeropleales</taxon>
        <taxon>Selenastraceae</taxon>
        <taxon>Raphidocelis</taxon>
    </lineage>
</organism>
<proteinExistence type="predicted"/>
<dbReference type="STRING" id="307507.A0A2V0PAR6"/>
<name>A0A2V0PAR6_9CHLO</name>
<comment type="caution">
    <text evidence="2">The sequence shown here is derived from an EMBL/GenBank/DDBJ whole genome shotgun (WGS) entry which is preliminary data.</text>
</comment>
<keyword evidence="3" id="KW-1185">Reference proteome</keyword>
<accession>A0A2V0PAR6</accession>
<dbReference type="OrthoDB" id="543185at2759"/>
<reference evidence="2 3" key="1">
    <citation type="journal article" date="2018" name="Sci. Rep.">
        <title>Raphidocelis subcapitata (=Pseudokirchneriella subcapitata) provides an insight into genome evolution and environmental adaptations in the Sphaeropleales.</title>
        <authorList>
            <person name="Suzuki S."/>
            <person name="Yamaguchi H."/>
            <person name="Nakajima N."/>
            <person name="Kawachi M."/>
        </authorList>
    </citation>
    <scope>NUCLEOTIDE SEQUENCE [LARGE SCALE GENOMIC DNA]</scope>
    <source>
        <strain evidence="2 3">NIES-35</strain>
    </source>
</reference>